<dbReference type="RefSeq" id="XP_062629020.1">
    <property type="nucleotide sequence ID" value="XM_062773036.1"/>
</dbReference>
<dbReference type="PANTHER" id="PTHR11707">
    <property type="entry name" value="L-ASPARAGINASE"/>
    <property type="match status" value="1"/>
</dbReference>
<dbReference type="Gene3D" id="3.40.50.40">
    <property type="match status" value="1"/>
</dbReference>
<evidence type="ECO:0000259" key="4">
    <source>
        <dbReference type="Pfam" id="PF00710"/>
    </source>
</evidence>
<dbReference type="InterPro" id="IPR041725">
    <property type="entry name" value="L-asparaginase_I"/>
</dbReference>
<dbReference type="Proteomes" id="UP000827549">
    <property type="component" value="Chromosome 4"/>
</dbReference>
<evidence type="ECO:0000313" key="6">
    <source>
        <dbReference type="EMBL" id="WOO82988.1"/>
    </source>
</evidence>
<dbReference type="PROSITE" id="PS00144">
    <property type="entry name" value="ASN_GLN_ASE_1"/>
    <property type="match status" value="1"/>
</dbReference>
<dbReference type="InterPro" id="IPR037152">
    <property type="entry name" value="L-asparaginase_N_sf"/>
</dbReference>
<keyword evidence="7" id="KW-1185">Reference proteome</keyword>
<evidence type="ECO:0000256" key="1">
    <source>
        <dbReference type="ARBA" id="ARBA00012920"/>
    </source>
</evidence>
<proteinExistence type="predicted"/>
<dbReference type="EMBL" id="CP086717">
    <property type="protein sequence ID" value="WOO82988.1"/>
    <property type="molecule type" value="Genomic_DNA"/>
</dbReference>
<dbReference type="PIRSF" id="PIRSF001220">
    <property type="entry name" value="L-ASNase_gatD"/>
    <property type="match status" value="1"/>
</dbReference>
<evidence type="ECO:0000256" key="3">
    <source>
        <dbReference type="SAM" id="MobiDB-lite"/>
    </source>
</evidence>
<dbReference type="GO" id="GO:0006528">
    <property type="term" value="P:asparagine metabolic process"/>
    <property type="evidence" value="ECO:0007669"/>
    <property type="project" value="UniProtKB-ARBA"/>
</dbReference>
<name>A0AAF0YGB5_9TREE</name>
<dbReference type="Gene3D" id="3.40.50.1170">
    <property type="entry name" value="L-asparaginase, N-terminal domain"/>
    <property type="match status" value="1"/>
</dbReference>
<feature type="domain" description="L-asparaginase N-terminal" evidence="4">
    <location>
        <begin position="49"/>
        <end position="265"/>
    </location>
</feature>
<dbReference type="SFLD" id="SFLDS00057">
    <property type="entry name" value="Glutaminase/Asparaginase"/>
    <property type="match status" value="1"/>
</dbReference>
<evidence type="ECO:0000256" key="2">
    <source>
        <dbReference type="PROSITE-ProRule" id="PRU10099"/>
    </source>
</evidence>
<dbReference type="InterPro" id="IPR040919">
    <property type="entry name" value="Asparaginase_C"/>
</dbReference>
<dbReference type="PROSITE" id="PS51732">
    <property type="entry name" value="ASN_GLN_ASE_3"/>
    <property type="match status" value="1"/>
</dbReference>
<sequence>MSNPSTLQPVATLPTMTTTPPVDPPYISSCTPQPVRVEHTHADGSKEHKVLVLGTGGTIASEPTSEGYKPISELWARNVFFKRIRQHPQLSDAPPASFNSEVVSTPVGKNLRYPPLRTPPLDEHDNTVVYEILDLENHMDSSEMQPSDWNKIAELIHENWDAYEGFVVLSGTDTLAYTSSILTFLFAGAGKPIVVTGAQIPLREPRSDGWYNLLESLLVAGTLPFAGVSVVFYHQALQGCRATKSSPNLLKAFETPSVPAWINLNVKVTALPDLQRRDDTPPPPLVTLESFPTVLSCAIYPGITGSVLAAQIHSMPTCKAVIVSAFGSGNLPIKEETGVLQALEAAVKREILVVVISTCHVPNIYPLYALGVRLLSVGVLPGFDMTHEAAFAKSIWLVSRKDLNFKQRQELFQTPIAGEMTI</sequence>
<dbReference type="Pfam" id="PF17763">
    <property type="entry name" value="Asparaginase_C"/>
    <property type="match status" value="1"/>
</dbReference>
<feature type="active site" evidence="2">
    <location>
        <position position="58"/>
    </location>
</feature>
<dbReference type="InterPro" id="IPR020827">
    <property type="entry name" value="Asparaginase/glutaminase_AS1"/>
</dbReference>
<evidence type="ECO:0000313" key="7">
    <source>
        <dbReference type="Proteomes" id="UP000827549"/>
    </source>
</evidence>
<dbReference type="PIRSF" id="PIRSF500176">
    <property type="entry name" value="L_ASNase"/>
    <property type="match status" value="1"/>
</dbReference>
<dbReference type="SMART" id="SM00870">
    <property type="entry name" value="Asparaginase"/>
    <property type="match status" value="1"/>
</dbReference>
<organism evidence="6 7">
    <name type="scientific">Vanrija pseudolonga</name>
    <dbReference type="NCBI Taxonomy" id="143232"/>
    <lineage>
        <taxon>Eukaryota</taxon>
        <taxon>Fungi</taxon>
        <taxon>Dikarya</taxon>
        <taxon>Basidiomycota</taxon>
        <taxon>Agaricomycotina</taxon>
        <taxon>Tremellomycetes</taxon>
        <taxon>Trichosporonales</taxon>
        <taxon>Trichosporonaceae</taxon>
        <taxon>Vanrija</taxon>
    </lineage>
</organism>
<dbReference type="AlphaFoldDB" id="A0AAF0YGB5"/>
<reference evidence="6" key="1">
    <citation type="submission" date="2023-10" db="EMBL/GenBank/DDBJ databases">
        <authorList>
            <person name="Noh H."/>
        </authorList>
    </citation>
    <scope>NUCLEOTIDE SEQUENCE</scope>
    <source>
        <strain evidence="6">DUCC4014</strain>
    </source>
</reference>
<accession>A0AAF0YGB5</accession>
<dbReference type="Pfam" id="PF00710">
    <property type="entry name" value="Asparaginase"/>
    <property type="match status" value="1"/>
</dbReference>
<dbReference type="InterPro" id="IPR027474">
    <property type="entry name" value="L-asparaginase_N"/>
</dbReference>
<dbReference type="PRINTS" id="PR00139">
    <property type="entry name" value="ASNGLNASE"/>
</dbReference>
<protein>
    <recommendedName>
        <fullName evidence="1">asparaginase</fullName>
        <ecNumber evidence="1">3.5.1.1</ecNumber>
    </recommendedName>
</protein>
<dbReference type="EC" id="3.5.1.1" evidence="1"/>
<dbReference type="GO" id="GO:0004067">
    <property type="term" value="F:asparaginase activity"/>
    <property type="evidence" value="ECO:0007669"/>
    <property type="project" value="UniProtKB-UniRule"/>
</dbReference>
<evidence type="ECO:0000259" key="5">
    <source>
        <dbReference type="Pfam" id="PF17763"/>
    </source>
</evidence>
<dbReference type="InterPro" id="IPR006034">
    <property type="entry name" value="Asparaginase/glutaminase-like"/>
</dbReference>
<feature type="region of interest" description="Disordered" evidence="3">
    <location>
        <begin position="1"/>
        <end position="22"/>
    </location>
</feature>
<dbReference type="InterPro" id="IPR027473">
    <property type="entry name" value="L-asparaginase_C"/>
</dbReference>
<gene>
    <name evidence="6" type="primary">ansA</name>
    <name evidence="6" type="ORF">LOC62_04G006466</name>
</gene>
<feature type="domain" description="Asparaginase/glutaminase C-terminal" evidence="5">
    <location>
        <begin position="297"/>
        <end position="412"/>
    </location>
</feature>
<dbReference type="CDD" id="cd08963">
    <property type="entry name" value="L-asparaginase_I"/>
    <property type="match status" value="1"/>
</dbReference>
<dbReference type="InterPro" id="IPR036152">
    <property type="entry name" value="Asp/glu_Ase-like_sf"/>
</dbReference>
<dbReference type="PANTHER" id="PTHR11707:SF28">
    <property type="entry name" value="60 KDA LYSOPHOSPHOLIPASE"/>
    <property type="match status" value="1"/>
</dbReference>
<dbReference type="GeneID" id="87809688"/>
<dbReference type="SUPFAM" id="SSF53774">
    <property type="entry name" value="Glutaminase/Asparaginase"/>
    <property type="match status" value="1"/>
</dbReference>